<comment type="subcellular location">
    <subcellularLocation>
        <location evidence="1">Cell membrane</location>
        <topology evidence="1">Multi-pass membrane protein</topology>
    </subcellularLocation>
</comment>
<feature type="domain" description="TraD/TraG TraM recognition site" evidence="8">
    <location>
        <begin position="465"/>
        <end position="592"/>
    </location>
</feature>
<dbReference type="Pfam" id="PF12696">
    <property type="entry name" value="TraG-D_C"/>
    <property type="match status" value="1"/>
</dbReference>
<dbReference type="InterPro" id="IPR022458">
    <property type="entry name" value="Conjugative_coupling_TraG/TraD"/>
</dbReference>
<evidence type="ECO:0000256" key="7">
    <source>
        <dbReference type="SAM" id="Phobius"/>
    </source>
</evidence>
<proteinExistence type="predicted"/>
<dbReference type="InterPro" id="IPR027417">
    <property type="entry name" value="P-loop_NTPase"/>
</dbReference>
<protein>
    <recommendedName>
        <fullName evidence="8">TraD/TraG TraM recognition site domain-containing protein</fullName>
    </recommendedName>
</protein>
<dbReference type="SUPFAM" id="SSF52540">
    <property type="entry name" value="P-loop containing nucleoside triphosphate hydrolases"/>
    <property type="match status" value="1"/>
</dbReference>
<dbReference type="RefSeq" id="WP_175011470.1">
    <property type="nucleotide sequence ID" value="NZ_CABVQN010000004.1"/>
</dbReference>
<evidence type="ECO:0000313" key="9">
    <source>
        <dbReference type="EMBL" id="VWC82868.1"/>
    </source>
</evidence>
<accession>A0A6P2UYZ4</accession>
<evidence type="ECO:0000256" key="4">
    <source>
        <dbReference type="ARBA" id="ARBA00022989"/>
    </source>
</evidence>
<gene>
    <name evidence="9" type="ORF">BLA39750_01334</name>
</gene>
<feature type="region of interest" description="Disordered" evidence="6">
    <location>
        <begin position="549"/>
        <end position="573"/>
    </location>
</feature>
<feature type="transmembrane region" description="Helical" evidence="7">
    <location>
        <begin position="12"/>
        <end position="34"/>
    </location>
</feature>
<reference evidence="9 10" key="1">
    <citation type="submission" date="2019-09" db="EMBL/GenBank/DDBJ databases">
        <authorList>
            <person name="Depoorter E."/>
        </authorList>
    </citation>
    <scope>NUCLEOTIDE SEQUENCE [LARGE SCALE GENOMIC DNA]</scope>
    <source>
        <strain evidence="9">R-39750</strain>
    </source>
</reference>
<keyword evidence="4 7" id="KW-1133">Transmembrane helix</keyword>
<dbReference type="GO" id="GO:0005886">
    <property type="term" value="C:plasma membrane"/>
    <property type="evidence" value="ECO:0007669"/>
    <property type="project" value="UniProtKB-SubCell"/>
</dbReference>
<dbReference type="CDD" id="cd01127">
    <property type="entry name" value="TrwB_TraG_TraD_VirD4"/>
    <property type="match status" value="1"/>
</dbReference>
<sequence>MKTYHDMFRPAYEIPAAVAWCAGGAVLIVSWVFGPMPLEWAAFGVLFFFLAGQRWLQAADLFRFRLSLSGYRVEEITVDELMERSREMSSAKKLYIGNGFEWDQEQAEISKHLLRRGKANIPPLPNWLPNRIVESMKPAGWKPVDDSKIGVPWIHGINPDEHPIGAGMETLTGHTLVTGTTRAGKTKFYEMLLTQLVHMGKTIIFVDPKGDKDIENRLRDECARTGRRFYYFHPAHPSRSIRLSILANWNNISDLASRIAEQVDANGSFQAFAWKTLYGIIRGELMDGRNPTIRSVKRWAQVGVEDLLESILRKWFHEHASSTWEQDAKSHAQKNDPSSILAWITLYTRICQDKEIPFDETIDALCAMVKHSKEHYSKMIQVLEPLLEMLGSEEVGRMLSPDPTDVFDERDIMDTRKIIAEGAVLYVGLDSLSNTTIGSAIGSIILADLASVCGAIYNFEGKNDVHLFVDEASEALNAQLIQILNKGGGAGMQCYIATQTISDFIARMGSRDKAMQVLGNLNNVITLRLKDYETAKWVAQSFGQTGFREESRSVNSGRNSTSHPTDFSGSGSRSMSVKDIALVSEDLLTRLPPMNYFAFIGGSWLYKGRVPIISR</sequence>
<dbReference type="EMBL" id="CABVQN010000004">
    <property type="protein sequence ID" value="VWC82868.1"/>
    <property type="molecule type" value="Genomic_DNA"/>
</dbReference>
<dbReference type="InterPro" id="IPR051539">
    <property type="entry name" value="T4SS-coupling_protein"/>
</dbReference>
<evidence type="ECO:0000256" key="5">
    <source>
        <dbReference type="ARBA" id="ARBA00023136"/>
    </source>
</evidence>
<evidence type="ECO:0000256" key="6">
    <source>
        <dbReference type="SAM" id="MobiDB-lite"/>
    </source>
</evidence>
<dbReference type="Proteomes" id="UP000494110">
    <property type="component" value="Unassembled WGS sequence"/>
</dbReference>
<evidence type="ECO:0000256" key="3">
    <source>
        <dbReference type="ARBA" id="ARBA00022692"/>
    </source>
</evidence>
<keyword evidence="3 7" id="KW-0812">Transmembrane</keyword>
<dbReference type="PANTHER" id="PTHR37937">
    <property type="entry name" value="CONJUGATIVE TRANSFER: DNA TRANSPORT"/>
    <property type="match status" value="1"/>
</dbReference>
<dbReference type="Gene3D" id="3.40.50.300">
    <property type="entry name" value="P-loop containing nucleotide triphosphate hydrolases"/>
    <property type="match status" value="2"/>
</dbReference>
<organism evidence="9 10">
    <name type="scientific">Burkholderia lata (strain ATCC 17760 / DSM 23089 / LMG 22485 / NCIMB 9086 / R18194 / 383)</name>
    <dbReference type="NCBI Taxonomy" id="482957"/>
    <lineage>
        <taxon>Bacteria</taxon>
        <taxon>Pseudomonadati</taxon>
        <taxon>Pseudomonadota</taxon>
        <taxon>Betaproteobacteria</taxon>
        <taxon>Burkholderiales</taxon>
        <taxon>Burkholderiaceae</taxon>
        <taxon>Burkholderia</taxon>
        <taxon>Burkholderia cepacia complex</taxon>
    </lineage>
</organism>
<evidence type="ECO:0000256" key="2">
    <source>
        <dbReference type="ARBA" id="ARBA00022475"/>
    </source>
</evidence>
<dbReference type="AlphaFoldDB" id="A0A6P2UYZ4"/>
<keyword evidence="5 7" id="KW-0472">Membrane</keyword>
<evidence type="ECO:0000313" key="10">
    <source>
        <dbReference type="Proteomes" id="UP000494110"/>
    </source>
</evidence>
<dbReference type="PANTHER" id="PTHR37937:SF1">
    <property type="entry name" value="CONJUGATIVE TRANSFER: DNA TRANSPORT"/>
    <property type="match status" value="1"/>
</dbReference>
<evidence type="ECO:0000256" key="1">
    <source>
        <dbReference type="ARBA" id="ARBA00004651"/>
    </source>
</evidence>
<evidence type="ECO:0000259" key="8">
    <source>
        <dbReference type="Pfam" id="PF12696"/>
    </source>
</evidence>
<dbReference type="NCBIfam" id="TIGR03743">
    <property type="entry name" value="SXT_TraD"/>
    <property type="match status" value="1"/>
</dbReference>
<keyword evidence="2" id="KW-1003">Cell membrane</keyword>
<feature type="compositionally biased region" description="Polar residues" evidence="6">
    <location>
        <begin position="553"/>
        <end position="573"/>
    </location>
</feature>
<dbReference type="InterPro" id="IPR032689">
    <property type="entry name" value="TraG-D_C"/>
</dbReference>
<name>A0A6P2UYZ4_BURL3</name>